<keyword evidence="1" id="KW-0175">Coiled coil</keyword>
<dbReference type="EMBL" id="DSJL01000011">
    <property type="protein sequence ID" value="HEF65590.1"/>
    <property type="molecule type" value="Genomic_DNA"/>
</dbReference>
<accession>A0A7C1G2A7</accession>
<organism evidence="2">
    <name type="scientific">Thermomicrobium roseum</name>
    <dbReference type="NCBI Taxonomy" id="500"/>
    <lineage>
        <taxon>Bacteria</taxon>
        <taxon>Pseudomonadati</taxon>
        <taxon>Thermomicrobiota</taxon>
        <taxon>Thermomicrobia</taxon>
        <taxon>Thermomicrobiales</taxon>
        <taxon>Thermomicrobiaceae</taxon>
        <taxon>Thermomicrobium</taxon>
    </lineage>
</organism>
<dbReference type="AlphaFoldDB" id="A0A7C1G2A7"/>
<gene>
    <name evidence="2" type="ORF">ENP47_08345</name>
</gene>
<evidence type="ECO:0000313" key="2">
    <source>
        <dbReference type="EMBL" id="HEF65590.1"/>
    </source>
</evidence>
<evidence type="ECO:0000256" key="1">
    <source>
        <dbReference type="SAM" id="Coils"/>
    </source>
</evidence>
<sequence length="171" mass="19565">MAATDELRGYPVAEPTPDLYQLLERLEELVERSSRVPFSSKVMVDEHELLALVEGLRQAFPRELRQARRVLQERQKIITEAQLEAQRILATAQERAQYLMSEQGIMNETRARCEEMLRHAKEQKQRAIVEANRYALDVLEKVEAAVLNAASHIQRVKAELTASGSESRAVR</sequence>
<proteinExistence type="predicted"/>
<name>A0A7C1G2A7_THERO</name>
<feature type="coiled-coil region" evidence="1">
    <location>
        <begin position="64"/>
        <end position="130"/>
    </location>
</feature>
<reference evidence="2" key="1">
    <citation type="journal article" date="2020" name="mSystems">
        <title>Genome- and Community-Level Interaction Insights into Carbon Utilization and Element Cycling Functions of Hydrothermarchaeota in Hydrothermal Sediment.</title>
        <authorList>
            <person name="Zhou Z."/>
            <person name="Liu Y."/>
            <person name="Xu W."/>
            <person name="Pan J."/>
            <person name="Luo Z.H."/>
            <person name="Li M."/>
        </authorList>
    </citation>
    <scope>NUCLEOTIDE SEQUENCE [LARGE SCALE GENOMIC DNA]</scope>
    <source>
        <strain evidence="2">SpSt-222</strain>
    </source>
</reference>
<protein>
    <submittedName>
        <fullName evidence="2">ATPase</fullName>
    </submittedName>
</protein>
<comment type="caution">
    <text evidence="2">The sequence shown here is derived from an EMBL/GenBank/DDBJ whole genome shotgun (WGS) entry which is preliminary data.</text>
</comment>